<accession>A0A2N3WRY5</accession>
<feature type="region of interest" description="Disordered" evidence="1">
    <location>
        <begin position="20"/>
        <end position="237"/>
    </location>
</feature>
<evidence type="ECO:0000313" key="2">
    <source>
        <dbReference type="EMBL" id="PKV96628.1"/>
    </source>
</evidence>
<feature type="compositionally biased region" description="Basic residues" evidence="1">
    <location>
        <begin position="213"/>
        <end position="227"/>
    </location>
</feature>
<dbReference type="EMBL" id="PJMY01000003">
    <property type="protein sequence ID" value="PKV96628.1"/>
    <property type="molecule type" value="Genomic_DNA"/>
</dbReference>
<evidence type="ECO:0000256" key="1">
    <source>
        <dbReference type="SAM" id="MobiDB-lite"/>
    </source>
</evidence>
<proteinExistence type="predicted"/>
<keyword evidence="3" id="KW-1185">Reference proteome</keyword>
<gene>
    <name evidence="2" type="ORF">ATK30_7581</name>
</gene>
<organism evidence="2 3">
    <name type="scientific">Amycolatopsis echigonensis</name>
    <dbReference type="NCBI Taxonomy" id="2576905"/>
    <lineage>
        <taxon>Bacteria</taxon>
        <taxon>Bacillati</taxon>
        <taxon>Actinomycetota</taxon>
        <taxon>Actinomycetes</taxon>
        <taxon>Pseudonocardiales</taxon>
        <taxon>Pseudonocardiaceae</taxon>
        <taxon>Amycolatopsis</taxon>
    </lineage>
</organism>
<feature type="compositionally biased region" description="Gly residues" evidence="1">
    <location>
        <begin position="46"/>
        <end position="57"/>
    </location>
</feature>
<name>A0A2N3WRY5_9PSEU</name>
<dbReference type="AlphaFoldDB" id="A0A2N3WRY5"/>
<evidence type="ECO:0000313" key="3">
    <source>
        <dbReference type="Proteomes" id="UP000233750"/>
    </source>
</evidence>
<protein>
    <submittedName>
        <fullName evidence="2">Uncharacterized protein</fullName>
    </submittedName>
</protein>
<dbReference type="Proteomes" id="UP000233750">
    <property type="component" value="Unassembled WGS sequence"/>
</dbReference>
<feature type="compositionally biased region" description="Pro residues" evidence="1">
    <location>
        <begin position="142"/>
        <end position="154"/>
    </location>
</feature>
<sequence>MVRLRCALRGGRVWMGLGGGPGPAALRAPRRAGMDGRRGPWAHDGWGPGGQVCGGVAGKVRRRHPESPRGGSDSGPGGLVPTTPLLLAEPSPADRRRAAERLGGSRAGRERRRRLRVDARSRMRSGPRSPHAAFQPTARPGSTPPLQPRPPPERSPTAAAPPGSGTRPDRAGPARFQAPGSRLQAPGSRLQAPGSRLQAPGSRLQAPGDGLTRRARRPPAAARRRTRGSGPSHAPGLKATSFVVTVPAVRPGAAWWVQYRFVCAMTCAGGGAPHVVRSPVVWASLTRVAS</sequence>
<comment type="caution">
    <text evidence="2">The sequence shown here is derived from an EMBL/GenBank/DDBJ whole genome shotgun (WGS) entry which is preliminary data.</text>
</comment>
<reference evidence="2 3" key="1">
    <citation type="submission" date="2017-12" db="EMBL/GenBank/DDBJ databases">
        <title>Sequencing the genomes of 1000 Actinobacteria strains.</title>
        <authorList>
            <person name="Klenk H.-P."/>
        </authorList>
    </citation>
    <scope>NUCLEOTIDE SEQUENCE [LARGE SCALE GENOMIC DNA]</scope>
    <source>
        <strain evidence="2 3">DSM 45165</strain>
    </source>
</reference>